<evidence type="ECO:0000313" key="3">
    <source>
        <dbReference type="Proteomes" id="UP000563094"/>
    </source>
</evidence>
<comment type="caution">
    <text evidence="2">The sequence shown here is derived from an EMBL/GenBank/DDBJ whole genome shotgun (WGS) entry which is preliminary data.</text>
</comment>
<dbReference type="SUPFAM" id="SSF53254">
    <property type="entry name" value="Phosphoglycerate mutase-like"/>
    <property type="match status" value="1"/>
</dbReference>
<dbReference type="RefSeq" id="WP_182514567.1">
    <property type="nucleotide sequence ID" value="NZ_JACJIQ010000032.1"/>
</dbReference>
<dbReference type="InterPro" id="IPR029033">
    <property type="entry name" value="His_PPase_superfam"/>
</dbReference>
<protein>
    <submittedName>
        <fullName evidence="2">Phosphohistidine phosphatase SixA</fullName>
    </submittedName>
</protein>
<dbReference type="Proteomes" id="UP000563094">
    <property type="component" value="Unassembled WGS sequence"/>
</dbReference>
<keyword evidence="3" id="KW-1185">Reference proteome</keyword>
<dbReference type="InterPro" id="IPR013078">
    <property type="entry name" value="His_Pase_superF_clade-1"/>
</dbReference>
<dbReference type="AlphaFoldDB" id="A0A839H1T0"/>
<reference evidence="2 3" key="1">
    <citation type="submission" date="2020-08" db="EMBL/GenBank/DDBJ databases">
        <title>Genomic Encyclopedia of Type Strains, Phase IV (KMG-IV): sequencing the most valuable type-strain genomes for metagenomic binning, comparative biology and taxonomic classification.</title>
        <authorList>
            <person name="Goeker M."/>
        </authorList>
    </citation>
    <scope>NUCLEOTIDE SEQUENCE [LARGE SCALE GENOMIC DNA]</scope>
    <source>
        <strain evidence="2 3">DSM 29854</strain>
    </source>
</reference>
<gene>
    <name evidence="2" type="ORF">FHS90_004582</name>
</gene>
<dbReference type="Pfam" id="PF00300">
    <property type="entry name" value="His_Phos_1"/>
    <property type="match status" value="1"/>
</dbReference>
<keyword evidence="1" id="KW-0732">Signal</keyword>
<name>A0A839H1T0_9BACT</name>
<feature type="signal peptide" evidence="1">
    <location>
        <begin position="1"/>
        <end position="27"/>
    </location>
</feature>
<sequence length="189" mass="20514">MKLFKSIYVAGALVLAFALFSACAAGAGTGLGANETIVYIVRHAEKAPSSGAMTDDPDLSETGHRRAQTLRDQLAQEPISALLATKYKRTQQTLQPLAQAKNLTVQLYNPTDYQGLAQNIKTGYRGKTLVVAGHSNTVLHVIEALGGKKPFAEVADHQYDYLFKVTLREGREPQVEVKKYGQPSVDPAK</sequence>
<dbReference type="CDD" id="cd07067">
    <property type="entry name" value="HP_PGM_like"/>
    <property type="match status" value="1"/>
</dbReference>
<accession>A0A839H1T0</accession>
<dbReference type="SMART" id="SM00855">
    <property type="entry name" value="PGAM"/>
    <property type="match status" value="1"/>
</dbReference>
<evidence type="ECO:0000313" key="2">
    <source>
        <dbReference type="EMBL" id="MBA9079841.1"/>
    </source>
</evidence>
<evidence type="ECO:0000256" key="1">
    <source>
        <dbReference type="SAM" id="SignalP"/>
    </source>
</evidence>
<organism evidence="2 3">
    <name type="scientific">Rufibacter quisquiliarum</name>
    <dbReference type="NCBI Taxonomy" id="1549639"/>
    <lineage>
        <taxon>Bacteria</taxon>
        <taxon>Pseudomonadati</taxon>
        <taxon>Bacteroidota</taxon>
        <taxon>Cytophagia</taxon>
        <taxon>Cytophagales</taxon>
        <taxon>Hymenobacteraceae</taxon>
        <taxon>Rufibacter</taxon>
    </lineage>
</organism>
<dbReference type="Gene3D" id="3.40.50.1240">
    <property type="entry name" value="Phosphoglycerate mutase-like"/>
    <property type="match status" value="1"/>
</dbReference>
<dbReference type="EMBL" id="JACJIQ010000032">
    <property type="protein sequence ID" value="MBA9079841.1"/>
    <property type="molecule type" value="Genomic_DNA"/>
</dbReference>
<proteinExistence type="predicted"/>
<feature type="chain" id="PRO_5032908414" evidence="1">
    <location>
        <begin position="28"/>
        <end position="189"/>
    </location>
</feature>
<dbReference type="PROSITE" id="PS51257">
    <property type="entry name" value="PROKAR_LIPOPROTEIN"/>
    <property type="match status" value="1"/>
</dbReference>